<evidence type="ECO:0000256" key="1">
    <source>
        <dbReference type="SAM" id="MobiDB-lite"/>
    </source>
</evidence>
<comment type="caution">
    <text evidence="2">The sequence shown here is derived from an EMBL/GenBank/DDBJ whole genome shotgun (WGS) entry which is preliminary data.</text>
</comment>
<protein>
    <submittedName>
        <fullName evidence="2">Uncharacterized protein</fullName>
    </submittedName>
</protein>
<organism evidence="2 3">
    <name type="scientific">Caerostris darwini</name>
    <dbReference type="NCBI Taxonomy" id="1538125"/>
    <lineage>
        <taxon>Eukaryota</taxon>
        <taxon>Metazoa</taxon>
        <taxon>Ecdysozoa</taxon>
        <taxon>Arthropoda</taxon>
        <taxon>Chelicerata</taxon>
        <taxon>Arachnida</taxon>
        <taxon>Araneae</taxon>
        <taxon>Araneomorphae</taxon>
        <taxon>Entelegynae</taxon>
        <taxon>Araneoidea</taxon>
        <taxon>Araneidae</taxon>
        <taxon>Caerostris</taxon>
    </lineage>
</organism>
<feature type="region of interest" description="Disordered" evidence="1">
    <location>
        <begin position="65"/>
        <end position="146"/>
    </location>
</feature>
<dbReference type="AlphaFoldDB" id="A0AAV4Q3G7"/>
<name>A0AAV4Q3G7_9ARAC</name>
<keyword evidence="3" id="KW-1185">Reference proteome</keyword>
<feature type="region of interest" description="Disordered" evidence="1">
    <location>
        <begin position="1"/>
        <end position="25"/>
    </location>
</feature>
<sequence length="146" mass="16571">MNNSSSAPRNPERPPPQKKRKRGDFLVFPYSQEKKKGGIFTSPGTAGSCDLLFYLVRRAAALVNEPLTRSSHSHASETRSPPALLDIRGTKRSLGDMQFARTQKKGQIEKKSVLQFRQNRESSLISGRRNKKPERNNLSHSNRRLR</sequence>
<proteinExistence type="predicted"/>
<evidence type="ECO:0000313" key="3">
    <source>
        <dbReference type="Proteomes" id="UP001054837"/>
    </source>
</evidence>
<reference evidence="2 3" key="1">
    <citation type="submission" date="2021-06" db="EMBL/GenBank/DDBJ databases">
        <title>Caerostris darwini draft genome.</title>
        <authorList>
            <person name="Kono N."/>
            <person name="Arakawa K."/>
        </authorList>
    </citation>
    <scope>NUCLEOTIDE SEQUENCE [LARGE SCALE GENOMIC DNA]</scope>
</reference>
<gene>
    <name evidence="2" type="ORF">CDAR_194221</name>
</gene>
<evidence type="ECO:0000313" key="2">
    <source>
        <dbReference type="EMBL" id="GIY02681.1"/>
    </source>
</evidence>
<feature type="compositionally biased region" description="Polar residues" evidence="1">
    <location>
        <begin position="115"/>
        <end position="125"/>
    </location>
</feature>
<dbReference type="EMBL" id="BPLQ01003719">
    <property type="protein sequence ID" value="GIY02681.1"/>
    <property type="molecule type" value="Genomic_DNA"/>
</dbReference>
<dbReference type="Proteomes" id="UP001054837">
    <property type="component" value="Unassembled WGS sequence"/>
</dbReference>
<accession>A0AAV4Q3G7</accession>